<dbReference type="SUPFAM" id="SSF49303">
    <property type="entry name" value="beta-Galactosidase/glucuronidase domain"/>
    <property type="match status" value="2"/>
</dbReference>
<dbReference type="PROSITE" id="PS00608">
    <property type="entry name" value="GLYCOSYL_HYDROL_F2_2"/>
    <property type="match status" value="1"/>
</dbReference>
<comment type="catalytic activity">
    <reaction evidence="1 7">
        <text>Hydrolysis of terminal non-reducing beta-D-galactose residues in beta-D-galactosides.</text>
        <dbReference type="EC" id="3.2.1.23"/>
    </reaction>
</comment>
<reference evidence="9 10" key="1">
    <citation type="submission" date="2024-06" db="EMBL/GenBank/DDBJ databases">
        <title>Genomic Encyclopedia of Type Strains, Phase IV (KMG-IV): sequencing the most valuable type-strain genomes for metagenomic binning, comparative biology and taxonomic classification.</title>
        <authorList>
            <person name="Goeker M."/>
        </authorList>
    </citation>
    <scope>NUCLEOTIDE SEQUENCE [LARGE SCALE GENOMIC DNA]</scope>
    <source>
        <strain evidence="9 10">DSM 28102</strain>
    </source>
</reference>
<dbReference type="InterPro" id="IPR004199">
    <property type="entry name" value="B-gal_small/dom_5"/>
</dbReference>
<dbReference type="SUPFAM" id="SSF51445">
    <property type="entry name" value="(Trans)glycosidases"/>
    <property type="match status" value="1"/>
</dbReference>
<dbReference type="InterPro" id="IPR013783">
    <property type="entry name" value="Ig-like_fold"/>
</dbReference>
<dbReference type="InterPro" id="IPR006101">
    <property type="entry name" value="Glyco_hydro_2"/>
</dbReference>
<keyword evidence="10" id="KW-1185">Reference proteome</keyword>
<dbReference type="Pfam" id="PF02836">
    <property type="entry name" value="Glyco_hydro_2_C"/>
    <property type="match status" value="1"/>
</dbReference>
<dbReference type="EMBL" id="JBEPLY010000001">
    <property type="protein sequence ID" value="MET3598485.1"/>
    <property type="molecule type" value="Genomic_DNA"/>
</dbReference>
<dbReference type="Pfam" id="PF02929">
    <property type="entry name" value="Bgal_small_N"/>
    <property type="match status" value="1"/>
</dbReference>
<feature type="domain" description="Beta galactosidase small chain/" evidence="8">
    <location>
        <begin position="733"/>
        <end position="1003"/>
    </location>
</feature>
<dbReference type="Proteomes" id="UP001549164">
    <property type="component" value="Unassembled WGS sequence"/>
</dbReference>
<comment type="caution">
    <text evidence="9">The sequence shown here is derived from an EMBL/GenBank/DDBJ whole genome shotgun (WGS) entry which is preliminary data.</text>
</comment>
<name>A0ABV2I6E2_9HYPH</name>
<sequence>MSSQPNIAWLADPQVFAVNRLDPVSDHIAWPSAEAASRGTDNPLRQSLSGRWAFSLADNVDARPEGFHARDFDVSGWDAIEVPGYMQLQGFGKNQYVNTQYPWEGREALRPPEVARDNLVGSYIRDFTFTSIPGTGRVVLTFDGVETAFFVWLNGVFVGYGEDSFTPSRFDVTGLIADGENRLAVQVFQRSSASWIEDQDFWRLTGIFRDVWLEKQPALHLEDLFVTTDLSDDFTAAKLKLAMKIAFADPGVRVEVALSDRDGNWVVAPQNFAAAEDMEPVFDVASPDLWSAEAPNLYDLAITLRNADGTTAEFIAERVGFRRFEIVDRVMHLNGRRIVFNGVNRHEFNPVRGRAVTYEDMLFDVRFFKRNNINAVRTSHYPNQSAFYRLCDEYGLYVIDEANLESHGSWQKDNKIEPSWVVPGDRPDWRDCVLDRGRSMLERDKNHASILIWSCGNESFGGRVIYDMSNWLRARDPSRLVHYEGVFHDRRYDGTSDMESRMYARPGDVEAWLKDDPQKPFILCEYTHAMGNSCGGMHLYTDLADKYPHYQGGFIWDYIDQALALGDGKGDRRLGLGGDFDDRPSDYTFCTDGIVTAWREETPKVQEVRALYQPFAISPAREAVTIRNRNLFVSSAALSLGIRLLKDGVAVFSTTMEPEIAAGETATVPFDLPGDLAPGEYAVQASLCLKAKTLWAEAGHEVAFGEHVFQVEGDVAASAPVALKPIRGDLHLGVETPDYSALFSEIFGGMTSLRADGIEFMRRPPRLTFWRAMTDNDRGRNHGFDCAVWQAANLYYKRGPVVVDAEGDEPSVRYRFTLPGLAVEPEVTYRVGRDGRIHVTAGFPGAEGLSNLPIFGLQFTMAPAFDRFRYYGLGPEENYADRCRGARLGIDERSVAGNLTPYSVPQECGNRTGTRFAEVMDENGRGLRFAAEGKPFEFNALPYGTMELETAERPEELPPVTKTVVTIAARQMGVGGDDSWGAPVHDPYNIPSNEPLSLAFSVVPIGLKGNS</sequence>
<comment type="similarity">
    <text evidence="2 7">Belongs to the glycosyl hydrolase 2 family.</text>
</comment>
<evidence type="ECO:0000259" key="8">
    <source>
        <dbReference type="SMART" id="SM01038"/>
    </source>
</evidence>
<dbReference type="Pfam" id="PF00703">
    <property type="entry name" value="Glyco_hydro_2"/>
    <property type="match status" value="1"/>
</dbReference>
<dbReference type="Gene3D" id="2.70.98.10">
    <property type="match status" value="1"/>
</dbReference>
<dbReference type="InterPro" id="IPR032312">
    <property type="entry name" value="LacZ_4"/>
</dbReference>
<evidence type="ECO:0000256" key="3">
    <source>
        <dbReference type="ARBA" id="ARBA00012756"/>
    </source>
</evidence>
<evidence type="ECO:0000256" key="5">
    <source>
        <dbReference type="ARBA" id="ARBA00023295"/>
    </source>
</evidence>
<dbReference type="InterPro" id="IPR017853">
    <property type="entry name" value="GH"/>
</dbReference>
<dbReference type="InterPro" id="IPR006102">
    <property type="entry name" value="Ig-like_GH2"/>
</dbReference>
<evidence type="ECO:0000313" key="9">
    <source>
        <dbReference type="EMBL" id="MET3598485.1"/>
    </source>
</evidence>
<dbReference type="SUPFAM" id="SSF49785">
    <property type="entry name" value="Galactose-binding domain-like"/>
    <property type="match status" value="1"/>
</dbReference>
<evidence type="ECO:0000313" key="10">
    <source>
        <dbReference type="Proteomes" id="UP001549164"/>
    </source>
</evidence>
<dbReference type="GO" id="GO:0004565">
    <property type="term" value="F:beta-galactosidase activity"/>
    <property type="evidence" value="ECO:0007669"/>
    <property type="project" value="UniProtKB-EC"/>
</dbReference>
<dbReference type="InterPro" id="IPR014718">
    <property type="entry name" value="GH-type_carb-bd"/>
</dbReference>
<dbReference type="PROSITE" id="PS00719">
    <property type="entry name" value="GLYCOSYL_HYDROL_F2_1"/>
    <property type="match status" value="1"/>
</dbReference>
<proteinExistence type="inferred from homology"/>
<dbReference type="Gene3D" id="3.20.20.80">
    <property type="entry name" value="Glycosidases"/>
    <property type="match status" value="1"/>
</dbReference>
<evidence type="ECO:0000256" key="2">
    <source>
        <dbReference type="ARBA" id="ARBA00007401"/>
    </source>
</evidence>
<dbReference type="Gene3D" id="2.60.120.260">
    <property type="entry name" value="Galactose-binding domain-like"/>
    <property type="match status" value="1"/>
</dbReference>
<evidence type="ECO:0000256" key="7">
    <source>
        <dbReference type="RuleBase" id="RU361154"/>
    </source>
</evidence>
<dbReference type="InterPro" id="IPR011013">
    <property type="entry name" value="Gal_mutarotase_sf_dom"/>
</dbReference>
<dbReference type="RefSeq" id="WP_354432893.1">
    <property type="nucleotide sequence ID" value="NZ_JBEPLY010000001.1"/>
</dbReference>
<dbReference type="PRINTS" id="PR00132">
    <property type="entry name" value="GLHYDRLASE2"/>
</dbReference>
<organism evidence="9 10">
    <name type="scientific">Martelella mangrovi</name>
    <dbReference type="NCBI Taxonomy" id="1397477"/>
    <lineage>
        <taxon>Bacteria</taxon>
        <taxon>Pseudomonadati</taxon>
        <taxon>Pseudomonadota</taxon>
        <taxon>Alphaproteobacteria</taxon>
        <taxon>Hyphomicrobiales</taxon>
        <taxon>Aurantimonadaceae</taxon>
        <taxon>Martelella</taxon>
    </lineage>
</organism>
<dbReference type="InterPro" id="IPR008979">
    <property type="entry name" value="Galactose-bd-like_sf"/>
</dbReference>
<dbReference type="InterPro" id="IPR036156">
    <property type="entry name" value="Beta-gal/glucu_dom_sf"/>
</dbReference>
<dbReference type="InterPro" id="IPR023232">
    <property type="entry name" value="Glyco_hydro_2_AS"/>
</dbReference>
<evidence type="ECO:0000256" key="1">
    <source>
        <dbReference type="ARBA" id="ARBA00001412"/>
    </source>
</evidence>
<dbReference type="InterPro" id="IPR006103">
    <property type="entry name" value="Glyco_hydro_2_cat"/>
</dbReference>
<dbReference type="Pfam" id="PF02837">
    <property type="entry name" value="Glyco_hydro_2_N"/>
    <property type="match status" value="1"/>
</dbReference>
<dbReference type="EC" id="3.2.1.23" evidence="3 7"/>
<accession>A0ABV2I6E2</accession>
<dbReference type="InterPro" id="IPR023230">
    <property type="entry name" value="Glyco_hydro_2_CS"/>
</dbReference>
<dbReference type="PANTHER" id="PTHR46323:SF2">
    <property type="entry name" value="BETA-GALACTOSIDASE"/>
    <property type="match status" value="1"/>
</dbReference>
<dbReference type="PANTHER" id="PTHR46323">
    <property type="entry name" value="BETA-GALACTOSIDASE"/>
    <property type="match status" value="1"/>
</dbReference>
<dbReference type="InterPro" id="IPR050347">
    <property type="entry name" value="Bact_Beta-galactosidase"/>
</dbReference>
<dbReference type="SMART" id="SM01038">
    <property type="entry name" value="Bgal_small_N"/>
    <property type="match status" value="1"/>
</dbReference>
<keyword evidence="4 7" id="KW-0378">Hydrolase</keyword>
<dbReference type="SUPFAM" id="SSF74650">
    <property type="entry name" value="Galactose mutarotase-like"/>
    <property type="match status" value="1"/>
</dbReference>
<dbReference type="InterPro" id="IPR006104">
    <property type="entry name" value="Glyco_hydro_2_N"/>
</dbReference>
<protein>
    <recommendedName>
        <fullName evidence="3 7">Beta-galactosidase</fullName>
        <ecNumber evidence="3 7">3.2.1.23</ecNumber>
    </recommendedName>
    <alternativeName>
        <fullName evidence="6 7">Lactase</fullName>
    </alternativeName>
</protein>
<evidence type="ECO:0000256" key="6">
    <source>
        <dbReference type="ARBA" id="ARBA00032230"/>
    </source>
</evidence>
<gene>
    <name evidence="9" type="ORF">ABID12_000406</name>
</gene>
<dbReference type="Gene3D" id="2.60.40.10">
    <property type="entry name" value="Immunoglobulins"/>
    <property type="match status" value="2"/>
</dbReference>
<evidence type="ECO:0000256" key="4">
    <source>
        <dbReference type="ARBA" id="ARBA00022801"/>
    </source>
</evidence>
<dbReference type="Pfam" id="PF16353">
    <property type="entry name" value="LacZ_4"/>
    <property type="match status" value="1"/>
</dbReference>
<keyword evidence="5 7" id="KW-0326">Glycosidase</keyword>